<feature type="domain" description="vWA-MoxR associated protein N-terminal HTH" evidence="5">
    <location>
        <begin position="1"/>
        <end position="80"/>
    </location>
</feature>
<feature type="repeat" description="WD" evidence="3">
    <location>
        <begin position="589"/>
        <end position="630"/>
    </location>
</feature>
<dbReference type="InterPro" id="IPR011047">
    <property type="entry name" value="Quinoprotein_ADH-like_sf"/>
</dbReference>
<feature type="domain" description="NB-ARC" evidence="4">
    <location>
        <begin position="120"/>
        <end position="215"/>
    </location>
</feature>
<protein>
    <submittedName>
        <fullName evidence="6">NB-ARC domain-containing protein</fullName>
    </submittedName>
</protein>
<dbReference type="InterPro" id="IPR002182">
    <property type="entry name" value="NB-ARC"/>
</dbReference>
<dbReference type="InterPro" id="IPR036322">
    <property type="entry name" value="WD40_repeat_dom_sf"/>
</dbReference>
<feature type="repeat" description="WD" evidence="3">
    <location>
        <begin position="820"/>
        <end position="861"/>
    </location>
</feature>
<feature type="repeat" description="WD" evidence="3">
    <location>
        <begin position="958"/>
        <end position="999"/>
    </location>
</feature>
<feature type="repeat" description="WD" evidence="3">
    <location>
        <begin position="754"/>
        <end position="777"/>
    </location>
</feature>
<feature type="repeat" description="WD" evidence="3">
    <location>
        <begin position="672"/>
        <end position="713"/>
    </location>
</feature>
<name>A0ABV0JNU6_9CYAN</name>
<dbReference type="SUPFAM" id="SSF50998">
    <property type="entry name" value="Quinoprotein alcohol dehydrogenase-like"/>
    <property type="match status" value="1"/>
</dbReference>
<accession>A0ABV0JNU6</accession>
<dbReference type="Proteomes" id="UP001442494">
    <property type="component" value="Unassembled WGS sequence"/>
</dbReference>
<dbReference type="RefSeq" id="WP_190423339.1">
    <property type="nucleotide sequence ID" value="NZ_JAMPKK010000021.1"/>
</dbReference>
<evidence type="ECO:0000313" key="7">
    <source>
        <dbReference type="Proteomes" id="UP001442494"/>
    </source>
</evidence>
<dbReference type="SUPFAM" id="SSF52540">
    <property type="entry name" value="P-loop containing nucleoside triphosphate hydrolases"/>
    <property type="match status" value="1"/>
</dbReference>
<keyword evidence="2" id="KW-0677">Repeat</keyword>
<dbReference type="PROSITE" id="PS00678">
    <property type="entry name" value="WD_REPEATS_1"/>
    <property type="match status" value="9"/>
</dbReference>
<evidence type="ECO:0000313" key="6">
    <source>
        <dbReference type="EMBL" id="MEP0865078.1"/>
    </source>
</evidence>
<proteinExistence type="predicted"/>
<dbReference type="Gene3D" id="2.130.10.10">
    <property type="entry name" value="YVTN repeat-like/Quinoprotein amine dehydrogenase"/>
    <property type="match status" value="7"/>
</dbReference>
<evidence type="ECO:0000256" key="3">
    <source>
        <dbReference type="PROSITE-ProRule" id="PRU00221"/>
    </source>
</evidence>
<evidence type="ECO:0000256" key="2">
    <source>
        <dbReference type="ARBA" id="ARBA00022737"/>
    </source>
</evidence>
<dbReference type="EMBL" id="JAMPKK010000021">
    <property type="protein sequence ID" value="MEP0865078.1"/>
    <property type="molecule type" value="Genomic_DNA"/>
</dbReference>
<reference evidence="6 7" key="1">
    <citation type="submission" date="2022-04" db="EMBL/GenBank/DDBJ databases">
        <title>Positive selection, recombination, and allopatry shape intraspecific diversity of widespread and dominant cyanobacteria.</title>
        <authorList>
            <person name="Wei J."/>
            <person name="Shu W."/>
            <person name="Hu C."/>
        </authorList>
    </citation>
    <scope>NUCLEOTIDE SEQUENCE [LARGE SCALE GENOMIC DNA]</scope>
    <source>
        <strain evidence="6 7">GB2-A5</strain>
    </source>
</reference>
<feature type="repeat" description="WD" evidence="3">
    <location>
        <begin position="904"/>
        <end position="952"/>
    </location>
</feature>
<feature type="repeat" description="WD" evidence="3">
    <location>
        <begin position="1084"/>
        <end position="1125"/>
    </location>
</feature>
<feature type="repeat" description="WD" evidence="3">
    <location>
        <begin position="638"/>
        <end position="671"/>
    </location>
</feature>
<feature type="repeat" description="WD" evidence="3">
    <location>
        <begin position="1125"/>
        <end position="1160"/>
    </location>
</feature>
<dbReference type="PRINTS" id="PR00364">
    <property type="entry name" value="DISEASERSIST"/>
</dbReference>
<feature type="repeat" description="WD" evidence="3">
    <location>
        <begin position="862"/>
        <end position="903"/>
    </location>
</feature>
<dbReference type="PROSITE" id="PS50082">
    <property type="entry name" value="WD_REPEATS_2"/>
    <property type="match status" value="14"/>
</dbReference>
<organism evidence="6 7">
    <name type="scientific">Funiculus sociatus GB2-A5</name>
    <dbReference type="NCBI Taxonomy" id="2933946"/>
    <lineage>
        <taxon>Bacteria</taxon>
        <taxon>Bacillati</taxon>
        <taxon>Cyanobacteriota</taxon>
        <taxon>Cyanophyceae</taxon>
        <taxon>Coleofasciculales</taxon>
        <taxon>Coleofasciculaceae</taxon>
        <taxon>Funiculus</taxon>
    </lineage>
</organism>
<dbReference type="InterPro" id="IPR015943">
    <property type="entry name" value="WD40/YVTN_repeat-like_dom_sf"/>
</dbReference>
<evidence type="ECO:0000259" key="4">
    <source>
        <dbReference type="Pfam" id="PF00931"/>
    </source>
</evidence>
<feature type="repeat" description="WD" evidence="3">
    <location>
        <begin position="1042"/>
        <end position="1083"/>
    </location>
</feature>
<dbReference type="Pfam" id="PF00400">
    <property type="entry name" value="WD40"/>
    <property type="match status" value="14"/>
</dbReference>
<dbReference type="PROSITE" id="PS50294">
    <property type="entry name" value="WD_REPEATS_REGION"/>
    <property type="match status" value="12"/>
</dbReference>
<comment type="caution">
    <text evidence="6">The sequence shown here is derived from an EMBL/GenBank/DDBJ whole genome shotgun (WGS) entry which is preliminary data.</text>
</comment>
<dbReference type="InterPro" id="IPR001680">
    <property type="entry name" value="WD40_rpt"/>
</dbReference>
<feature type="repeat" description="WD" evidence="3">
    <location>
        <begin position="778"/>
        <end position="819"/>
    </location>
</feature>
<dbReference type="PANTHER" id="PTHR19848">
    <property type="entry name" value="WD40 REPEAT PROTEIN"/>
    <property type="match status" value="1"/>
</dbReference>
<keyword evidence="1 3" id="KW-0853">WD repeat</keyword>
<dbReference type="InterPro" id="IPR058651">
    <property type="entry name" value="HTH_VMAP-M9"/>
</dbReference>
<gene>
    <name evidence="6" type="ORF">NDI37_11425</name>
</gene>
<dbReference type="Pfam" id="PF00931">
    <property type="entry name" value="NB-ARC"/>
    <property type="match status" value="1"/>
</dbReference>
<feature type="repeat" description="WD" evidence="3">
    <location>
        <begin position="1166"/>
        <end position="1200"/>
    </location>
</feature>
<feature type="repeat" description="WD" evidence="3">
    <location>
        <begin position="1000"/>
        <end position="1041"/>
    </location>
</feature>
<dbReference type="InterPro" id="IPR019775">
    <property type="entry name" value="WD40_repeat_CS"/>
</dbReference>
<dbReference type="CDD" id="cd00200">
    <property type="entry name" value="WD40"/>
    <property type="match status" value="2"/>
</dbReference>
<dbReference type="InterPro" id="IPR027417">
    <property type="entry name" value="P-loop_NTPase"/>
</dbReference>
<evidence type="ECO:0000256" key="1">
    <source>
        <dbReference type="ARBA" id="ARBA00022574"/>
    </source>
</evidence>
<dbReference type="Pfam" id="PF26355">
    <property type="entry name" value="HTH_VMAP-M9"/>
    <property type="match status" value="1"/>
</dbReference>
<dbReference type="PANTHER" id="PTHR19848:SF8">
    <property type="entry name" value="F-BOX AND WD REPEAT DOMAIN CONTAINING 7"/>
    <property type="match status" value="1"/>
</dbReference>
<dbReference type="SUPFAM" id="SSF50978">
    <property type="entry name" value="WD40 repeat-like"/>
    <property type="match status" value="2"/>
</dbReference>
<dbReference type="InterPro" id="IPR020472">
    <property type="entry name" value="WD40_PAC1"/>
</dbReference>
<dbReference type="Gene3D" id="3.40.50.300">
    <property type="entry name" value="P-loop containing nucleotide triphosphate hydrolases"/>
    <property type="match status" value="1"/>
</dbReference>
<sequence>MNTEEALLFVEKALSEERLSKLQVTVFRYAWEEQSYQDISRKLGYEVGYLKQTGSQLWQLLSKAFGEKVTKSNVQLVLKRKARVGEKEKTNSQLPIPKTDWGDATDVSVLSDRTQELVTLERWILSESVRFIGLFGMGGIGKTSLSVKLAKQIQHQFEYVIWRSLRNAPPILDLLADLIQFLSNHQEPDLPETLDGRILRLLDYLRLSRCLLVLDNGETIMQPGDRNSGYQPGYEGYGQLLRCVGETNHQSVLVLTSREEPRGIAAKVGEISQMRSLRLTGLSTFAAQNIFNVKGNFSGSESQWKILIEHYAGNPLALKMVAPVIKDFFDGSIGDFLEVLGQGSSVFGDIRDLLARQIERLSELEQQVMYWLAIDREPVTLSELRANFVPQVSLGNLLEALTSLERRSLIEKYRTQFTLQPVVMEYMSDRLIEQICQEIGGEDWGLGTGDKEDKEDKEAFPKSTQSLFPNPQLPLGLFKSHALIKATAKDYIRETQIRLILKPVVDKLLNVNNTGNLEDKFRQLLSNLRGKSPKETGYVSGNILNLLCQISSDLKDWDFSHLTVWQAYLCHVNLHQVNFAGADVSKSVFTETFSQILSVAFSPDGKLLATGDVNHEIHVWQVENSKQLLTCKVDSGWIWCVAFSPNGRLLASSANRIVQLWDVKTGECLYTLEGYTDRVFSLAFSPDGRLLASGSEDHLVRVWDVKKGELVSTLSGHADEVRSVAFSPQAYSNTPASSQNSRGDTSRLYNSKLLLASGSYDCTVRLWDVSTGECVRILQGHTQRVWSVAFSPDGCVLASGSSDRAIKLWNVSNGNLLKSLVGHSKQIRTVAFSADGQFLASGSDDQSVRLWNQRTGEVLRVLKGHTSWISSVAFSPDGGLLASGSEDRSVRLWDSRTNLCLKTLQGHSNGIWSVAFNPNSPYQGELGGIIASGSQDRGIRFWDVKTGKCRDVTSNISTQRHTSWIWSLAFNPQGSILASGSEDRTIKLWDTRTGEHLRTLKGHTDAVFSVIFSPDGQTLLSGSLDGTIKIWHIPQGFCRQTLQGHNGGVWSISLSLDGQILVSGSQDQTLRLWDVRTSRCISTLSGHNSWIRSCAISPDGQTIASGSADGIVKLWHVNTGKCRQISAHTGPVLSVAFDPNGKTFASTGADAVVKLWDVSTLQCCHLQGHTKWVRFLAYNPDGQILASCSQDETIKLWDVSDRWSKTINNGQRATNSKCIQTLQVPRPYEALNITGVTGLTEAQKSTLKMLGAIDESLFVDIPQLATLS</sequence>
<dbReference type="PRINTS" id="PR00320">
    <property type="entry name" value="GPROTEINBRPT"/>
</dbReference>
<dbReference type="SMART" id="SM00320">
    <property type="entry name" value="WD40"/>
    <property type="match status" value="14"/>
</dbReference>
<evidence type="ECO:0000259" key="5">
    <source>
        <dbReference type="Pfam" id="PF26355"/>
    </source>
</evidence>
<keyword evidence="7" id="KW-1185">Reference proteome</keyword>